<keyword evidence="5" id="KW-0804">Transcription</keyword>
<comment type="caution">
    <text evidence="8">The sequence shown here is derived from an EMBL/GenBank/DDBJ whole genome shotgun (WGS) entry which is preliminary data.</text>
</comment>
<dbReference type="AlphaFoldDB" id="A0A2T5U7P9"/>
<dbReference type="InterPro" id="IPR002712">
    <property type="entry name" value="CcdB"/>
</dbReference>
<evidence type="ECO:0000256" key="7">
    <source>
        <dbReference type="ARBA" id="ARBA00033135"/>
    </source>
</evidence>
<dbReference type="EMBL" id="QAYE01000003">
    <property type="protein sequence ID" value="PTW47500.1"/>
    <property type="molecule type" value="Genomic_DNA"/>
</dbReference>
<comment type="similarity">
    <text evidence="1">Belongs to the CcdB toxin family.</text>
</comment>
<organism evidence="8 9">
    <name type="scientific">Sphingomonas faeni</name>
    <dbReference type="NCBI Taxonomy" id="185950"/>
    <lineage>
        <taxon>Bacteria</taxon>
        <taxon>Pseudomonadati</taxon>
        <taxon>Pseudomonadota</taxon>
        <taxon>Alphaproteobacteria</taxon>
        <taxon>Sphingomonadales</taxon>
        <taxon>Sphingomonadaceae</taxon>
        <taxon>Sphingomonas</taxon>
    </lineage>
</organism>
<dbReference type="RefSeq" id="WP_107953794.1">
    <property type="nucleotide sequence ID" value="NZ_QAYE01000003.1"/>
</dbReference>
<proteinExistence type="inferred from homology"/>
<evidence type="ECO:0000313" key="9">
    <source>
        <dbReference type="Proteomes" id="UP000244013"/>
    </source>
</evidence>
<evidence type="ECO:0000256" key="3">
    <source>
        <dbReference type="ARBA" id="ARBA00022491"/>
    </source>
</evidence>
<evidence type="ECO:0000256" key="6">
    <source>
        <dbReference type="ARBA" id="ARBA00029628"/>
    </source>
</evidence>
<keyword evidence="4" id="KW-0805">Transcription regulation</keyword>
<dbReference type="InterPro" id="IPR011067">
    <property type="entry name" value="Plasmid_toxin/cell-grow_inhib"/>
</dbReference>
<name>A0A2T5U7P9_9SPHN</name>
<evidence type="ECO:0000256" key="5">
    <source>
        <dbReference type="ARBA" id="ARBA00023163"/>
    </source>
</evidence>
<reference evidence="8 9" key="1">
    <citation type="submission" date="2018-04" db="EMBL/GenBank/DDBJ databases">
        <title>Genomic Encyclopedia of Type Strains, Phase III (KMG-III): the genomes of soil and plant-associated and newly described type strains.</title>
        <authorList>
            <person name="Whitman W."/>
        </authorList>
    </citation>
    <scope>NUCLEOTIDE SEQUENCE [LARGE SCALE GENOMIC DNA]</scope>
    <source>
        <strain evidence="8 9">MA-olki</strain>
    </source>
</reference>
<keyword evidence="3" id="KW-0678">Repressor</keyword>
<dbReference type="GO" id="GO:0008657">
    <property type="term" value="F:DNA topoisomerase type II (double strand cut, ATP-hydrolyzing) inhibitor activity"/>
    <property type="evidence" value="ECO:0007669"/>
    <property type="project" value="InterPro"/>
</dbReference>
<protein>
    <recommendedName>
        <fullName evidence="2">Toxin CcdB</fullName>
    </recommendedName>
    <alternativeName>
        <fullName evidence="7">Cytotoxic protein CcdB</fullName>
    </alternativeName>
    <alternativeName>
        <fullName evidence="6">Protein LetD</fullName>
    </alternativeName>
</protein>
<dbReference type="Pfam" id="PF01845">
    <property type="entry name" value="CcdB"/>
    <property type="match status" value="1"/>
</dbReference>
<evidence type="ECO:0000256" key="4">
    <source>
        <dbReference type="ARBA" id="ARBA00023015"/>
    </source>
</evidence>
<evidence type="ECO:0000256" key="2">
    <source>
        <dbReference type="ARBA" id="ARBA00015075"/>
    </source>
</evidence>
<evidence type="ECO:0000256" key="1">
    <source>
        <dbReference type="ARBA" id="ARBA00005230"/>
    </source>
</evidence>
<dbReference type="GO" id="GO:0006276">
    <property type="term" value="P:plasmid maintenance"/>
    <property type="evidence" value="ECO:0007669"/>
    <property type="project" value="InterPro"/>
</dbReference>
<dbReference type="Gene3D" id="2.30.30.110">
    <property type="match status" value="1"/>
</dbReference>
<dbReference type="GeneID" id="91005566"/>
<dbReference type="SUPFAM" id="SSF50118">
    <property type="entry name" value="Cell growth inhibitor/plasmid maintenance toxic component"/>
    <property type="match status" value="1"/>
</dbReference>
<dbReference type="Proteomes" id="UP000244013">
    <property type="component" value="Unassembled WGS sequence"/>
</dbReference>
<evidence type="ECO:0000313" key="8">
    <source>
        <dbReference type="EMBL" id="PTW47500.1"/>
    </source>
</evidence>
<gene>
    <name evidence="8" type="ORF">C8J25_103219</name>
</gene>
<accession>A0A2T5U7P9</accession>
<sequence length="98" mass="10922">MARFDVYPAPEGGYWLDCQSNLLSDLNSRFIVPLRLYADIPGGDRRLNPVFAIHGIEYVMQTHLAAAISVKLLSEPIVSLVEHEYRIGSAIDILTGSY</sequence>